<reference evidence="3 4" key="1">
    <citation type="submission" date="2017-07" db="EMBL/GenBank/DDBJ databases">
        <title>Genome sequencing and assembly of Paenibacillus rigui.</title>
        <authorList>
            <person name="Mayilraj S."/>
        </authorList>
    </citation>
    <scope>NUCLEOTIDE SEQUENCE [LARGE SCALE GENOMIC DNA]</scope>
    <source>
        <strain evidence="3 4">JCM 16352</strain>
    </source>
</reference>
<name>A0A229UND6_9BACL</name>
<protein>
    <submittedName>
        <fullName evidence="3">Alkylhydroperoxidase</fullName>
    </submittedName>
</protein>
<keyword evidence="3" id="KW-0560">Oxidoreductase</keyword>
<dbReference type="EMBL" id="NMQW01000025">
    <property type="protein sequence ID" value="OXM84805.1"/>
    <property type="molecule type" value="Genomic_DNA"/>
</dbReference>
<sequence length="135" mass="14733">MNSYYDRTHLEQIPELIRLAPEAAASFLQFEEQLYHGSTSKLPMRTKELIAVTVAHVTGCPYCIDVHVRKYKEQGGTMEEIVEALLVAAATRSGAILSHGVQALLAYNRQAPAPEAGTHRDQQGSGSSGTPECFC</sequence>
<dbReference type="AlphaFoldDB" id="A0A229UND6"/>
<dbReference type="InterPro" id="IPR003779">
    <property type="entry name" value="CMD-like"/>
</dbReference>
<dbReference type="Pfam" id="PF02627">
    <property type="entry name" value="CMD"/>
    <property type="match status" value="1"/>
</dbReference>
<dbReference type="RefSeq" id="WP_094016254.1">
    <property type="nucleotide sequence ID" value="NZ_NMQW01000025.1"/>
</dbReference>
<accession>A0A229UND6</accession>
<feature type="compositionally biased region" description="Polar residues" evidence="1">
    <location>
        <begin position="123"/>
        <end position="135"/>
    </location>
</feature>
<dbReference type="Proteomes" id="UP000215509">
    <property type="component" value="Unassembled WGS sequence"/>
</dbReference>
<dbReference type="GO" id="GO:0051920">
    <property type="term" value="F:peroxiredoxin activity"/>
    <property type="evidence" value="ECO:0007669"/>
    <property type="project" value="InterPro"/>
</dbReference>
<evidence type="ECO:0000313" key="3">
    <source>
        <dbReference type="EMBL" id="OXM84805.1"/>
    </source>
</evidence>
<dbReference type="PANTHER" id="PTHR33930:SF8">
    <property type="entry name" value="4-CARBOXYMUCONOLACTONE DECARBOXYLASE"/>
    <property type="match status" value="1"/>
</dbReference>
<gene>
    <name evidence="3" type="ORF">CF651_17995</name>
</gene>
<keyword evidence="4" id="KW-1185">Reference proteome</keyword>
<keyword evidence="3" id="KW-0575">Peroxidase</keyword>
<dbReference type="InterPro" id="IPR029032">
    <property type="entry name" value="AhpD-like"/>
</dbReference>
<evidence type="ECO:0000313" key="4">
    <source>
        <dbReference type="Proteomes" id="UP000215509"/>
    </source>
</evidence>
<proteinExistence type="predicted"/>
<feature type="domain" description="Carboxymuconolactone decarboxylase-like" evidence="2">
    <location>
        <begin position="21"/>
        <end position="104"/>
    </location>
</feature>
<dbReference type="PANTHER" id="PTHR33930">
    <property type="entry name" value="ALKYL HYDROPEROXIDE REDUCTASE AHPD"/>
    <property type="match status" value="1"/>
</dbReference>
<feature type="region of interest" description="Disordered" evidence="1">
    <location>
        <begin position="114"/>
        <end position="135"/>
    </location>
</feature>
<dbReference type="OrthoDB" id="9806086at2"/>
<evidence type="ECO:0000256" key="1">
    <source>
        <dbReference type="SAM" id="MobiDB-lite"/>
    </source>
</evidence>
<dbReference type="SUPFAM" id="SSF69118">
    <property type="entry name" value="AhpD-like"/>
    <property type="match status" value="1"/>
</dbReference>
<dbReference type="Gene3D" id="1.20.1290.10">
    <property type="entry name" value="AhpD-like"/>
    <property type="match status" value="1"/>
</dbReference>
<organism evidence="3 4">
    <name type="scientific">Paenibacillus rigui</name>
    <dbReference type="NCBI Taxonomy" id="554312"/>
    <lineage>
        <taxon>Bacteria</taxon>
        <taxon>Bacillati</taxon>
        <taxon>Bacillota</taxon>
        <taxon>Bacilli</taxon>
        <taxon>Bacillales</taxon>
        <taxon>Paenibacillaceae</taxon>
        <taxon>Paenibacillus</taxon>
    </lineage>
</organism>
<comment type="caution">
    <text evidence="3">The sequence shown here is derived from an EMBL/GenBank/DDBJ whole genome shotgun (WGS) entry which is preliminary data.</text>
</comment>
<evidence type="ECO:0000259" key="2">
    <source>
        <dbReference type="Pfam" id="PF02627"/>
    </source>
</evidence>
<dbReference type="InterPro" id="IPR004675">
    <property type="entry name" value="AhpD_core"/>
</dbReference>
<dbReference type="NCBIfam" id="TIGR00778">
    <property type="entry name" value="ahpD_dom"/>
    <property type="match status" value="1"/>
</dbReference>